<gene>
    <name evidence="4" type="primary">Hb2l_3</name>
    <name evidence="4" type="ORF">ONYCOR_R15974</name>
</gene>
<dbReference type="OrthoDB" id="10043043at2759"/>
<accession>A0A7K6AFR6</accession>
<dbReference type="GO" id="GO:0019882">
    <property type="term" value="P:antigen processing and presentation"/>
    <property type="evidence" value="ECO:0007669"/>
    <property type="project" value="InterPro"/>
</dbReference>
<feature type="non-terminal residue" evidence="4">
    <location>
        <position position="1"/>
    </location>
</feature>
<protein>
    <submittedName>
        <fullName evidence="4">HB2L protein</fullName>
    </submittedName>
</protein>
<dbReference type="InterPro" id="IPR050160">
    <property type="entry name" value="MHC/Immunoglobulin"/>
</dbReference>
<dbReference type="EMBL" id="VZRK01003335">
    <property type="protein sequence ID" value="NWU88387.1"/>
    <property type="molecule type" value="Genomic_DNA"/>
</dbReference>
<feature type="non-terminal residue" evidence="4">
    <location>
        <position position="96"/>
    </location>
</feature>
<dbReference type="PANTHER" id="PTHR19944">
    <property type="entry name" value="MHC CLASS II-RELATED"/>
    <property type="match status" value="1"/>
</dbReference>
<keyword evidence="5" id="KW-1185">Reference proteome</keyword>
<dbReference type="InterPro" id="IPR014745">
    <property type="entry name" value="MHC_II_a/b_N"/>
</dbReference>
<dbReference type="Gene3D" id="3.10.320.10">
    <property type="entry name" value="Class II Histocompatibility Antigen, M Beta Chain, Chain B, domain 1"/>
    <property type="match status" value="1"/>
</dbReference>
<dbReference type="AlphaFoldDB" id="A0A7K6AFR6"/>
<reference evidence="4 5" key="1">
    <citation type="submission" date="2019-09" db="EMBL/GenBank/DDBJ databases">
        <title>Bird 10,000 Genomes (B10K) Project - Family phase.</title>
        <authorList>
            <person name="Zhang G."/>
        </authorList>
    </citation>
    <scope>NUCLEOTIDE SEQUENCE [LARGE SCALE GENOMIC DNA]</scope>
    <source>
        <strain evidence="4">B10K-DU-028-75</strain>
        <tissue evidence="4">Mixed tissue sample</tissue>
    </source>
</reference>
<dbReference type="GO" id="GO:0006955">
    <property type="term" value="P:immune response"/>
    <property type="evidence" value="ECO:0007669"/>
    <property type="project" value="InterPro"/>
</dbReference>
<name>A0A7K6AFR6_ONYCO</name>
<evidence type="ECO:0000259" key="3">
    <source>
        <dbReference type="SMART" id="SM00921"/>
    </source>
</evidence>
<keyword evidence="2" id="KW-0325">Glycoprotein</keyword>
<feature type="domain" description="MHC class II beta chain N-terminal" evidence="3">
    <location>
        <begin position="17"/>
        <end position="90"/>
    </location>
</feature>
<evidence type="ECO:0000313" key="5">
    <source>
        <dbReference type="Proteomes" id="UP000550309"/>
    </source>
</evidence>
<keyword evidence="1" id="KW-1015">Disulfide bond</keyword>
<dbReference type="InterPro" id="IPR000353">
    <property type="entry name" value="MHC_II_b_N"/>
</dbReference>
<comment type="caution">
    <text evidence="4">The sequence shown here is derived from an EMBL/GenBank/DDBJ whole genome shotgun (WGS) entry which is preliminary data.</text>
</comment>
<dbReference type="InterPro" id="IPR011162">
    <property type="entry name" value="MHC_I/II-like_Ag-recog"/>
</dbReference>
<sequence length="96" mass="11122">PDPCPAHTGLILRMGKGECHFINGTERVRYVARLIYNREQFAHFDSDVGVFVGDTPYGEAQARIRNSNHDLLQRMRAMVDNCRYNYEVFTPFAVER</sequence>
<dbReference type="SMART" id="SM00921">
    <property type="entry name" value="MHC_II_beta"/>
    <property type="match status" value="1"/>
</dbReference>
<dbReference type="SUPFAM" id="SSF54452">
    <property type="entry name" value="MHC antigen-recognition domain"/>
    <property type="match status" value="1"/>
</dbReference>
<organism evidence="4 5">
    <name type="scientific">Onychorhynchus coronatus</name>
    <name type="common">Royal flycatcher</name>
    <dbReference type="NCBI Taxonomy" id="360224"/>
    <lineage>
        <taxon>Eukaryota</taxon>
        <taxon>Metazoa</taxon>
        <taxon>Chordata</taxon>
        <taxon>Craniata</taxon>
        <taxon>Vertebrata</taxon>
        <taxon>Euteleostomi</taxon>
        <taxon>Archelosauria</taxon>
        <taxon>Archosauria</taxon>
        <taxon>Dinosauria</taxon>
        <taxon>Saurischia</taxon>
        <taxon>Theropoda</taxon>
        <taxon>Coelurosauria</taxon>
        <taxon>Aves</taxon>
        <taxon>Neognathae</taxon>
        <taxon>Neoaves</taxon>
        <taxon>Telluraves</taxon>
        <taxon>Australaves</taxon>
        <taxon>Passeriformes</taxon>
        <taxon>Tyrannidae</taxon>
        <taxon>Onychorhynchus</taxon>
    </lineage>
</organism>
<dbReference type="GO" id="GO:0042613">
    <property type="term" value="C:MHC class II protein complex"/>
    <property type="evidence" value="ECO:0007669"/>
    <property type="project" value="InterPro"/>
</dbReference>
<evidence type="ECO:0000256" key="2">
    <source>
        <dbReference type="ARBA" id="ARBA00023180"/>
    </source>
</evidence>
<dbReference type="Proteomes" id="UP000550309">
    <property type="component" value="Unassembled WGS sequence"/>
</dbReference>
<evidence type="ECO:0000313" key="4">
    <source>
        <dbReference type="EMBL" id="NWU88387.1"/>
    </source>
</evidence>
<evidence type="ECO:0000256" key="1">
    <source>
        <dbReference type="ARBA" id="ARBA00023157"/>
    </source>
</evidence>
<proteinExistence type="predicted"/>
<dbReference type="Pfam" id="PF00969">
    <property type="entry name" value="MHC_II_beta"/>
    <property type="match status" value="1"/>
</dbReference>
<dbReference type="PANTHER" id="PTHR19944:SF99">
    <property type="entry name" value="HLA CLASS II HISTOCOMPATIBILITY ANTIGEN, DRB1 BETA CHAIN"/>
    <property type="match status" value="1"/>
</dbReference>